<organism evidence="3 4">
    <name type="scientific">Cylicostephanus goldi</name>
    <name type="common">Nematode worm</name>
    <dbReference type="NCBI Taxonomy" id="71465"/>
    <lineage>
        <taxon>Eukaryota</taxon>
        <taxon>Metazoa</taxon>
        <taxon>Ecdysozoa</taxon>
        <taxon>Nematoda</taxon>
        <taxon>Chromadorea</taxon>
        <taxon>Rhabditida</taxon>
        <taxon>Rhabditina</taxon>
        <taxon>Rhabditomorpha</taxon>
        <taxon>Strongyloidea</taxon>
        <taxon>Strongylidae</taxon>
        <taxon>Cylicostephanus</taxon>
    </lineage>
</organism>
<gene>
    <name evidence="3" type="ORF">CGOC_LOCUS8087</name>
</gene>
<sequence length="108" mass="12732">MDIDVDGEEKIDNLRKRIAFLAYHRRSQESIFYRIYCYIYSSIYWIIKKLIEYYEYRRAIVAAMPQETLPSASSSTNLRTPTPTPISLPAPLSDEEDVTLRGLRRDHK</sequence>
<feature type="compositionally biased region" description="Polar residues" evidence="1">
    <location>
        <begin position="69"/>
        <end position="81"/>
    </location>
</feature>
<dbReference type="Proteomes" id="UP000271889">
    <property type="component" value="Unassembled WGS sequence"/>
</dbReference>
<feature type="region of interest" description="Disordered" evidence="1">
    <location>
        <begin position="69"/>
        <end position="108"/>
    </location>
</feature>
<keyword evidence="4" id="KW-1185">Reference proteome</keyword>
<evidence type="ECO:0000313" key="4">
    <source>
        <dbReference type="Proteomes" id="UP000271889"/>
    </source>
</evidence>
<keyword evidence="2" id="KW-0812">Transmembrane</keyword>
<protein>
    <submittedName>
        <fullName evidence="3">Uncharacterized protein</fullName>
    </submittedName>
</protein>
<evidence type="ECO:0000313" key="3">
    <source>
        <dbReference type="EMBL" id="VDK83133.1"/>
    </source>
</evidence>
<reference evidence="3 4" key="1">
    <citation type="submission" date="2018-11" db="EMBL/GenBank/DDBJ databases">
        <authorList>
            <consortium name="Pathogen Informatics"/>
        </authorList>
    </citation>
    <scope>NUCLEOTIDE SEQUENCE [LARGE SCALE GENOMIC DNA]</scope>
</reference>
<dbReference type="OrthoDB" id="5845483at2759"/>
<dbReference type="AlphaFoldDB" id="A0A3P6TIY5"/>
<feature type="transmembrane region" description="Helical" evidence="2">
    <location>
        <begin position="31"/>
        <end position="47"/>
    </location>
</feature>
<proteinExistence type="predicted"/>
<accession>A0A3P6TIY5</accession>
<evidence type="ECO:0000256" key="1">
    <source>
        <dbReference type="SAM" id="MobiDB-lite"/>
    </source>
</evidence>
<keyword evidence="2" id="KW-0472">Membrane</keyword>
<name>A0A3P6TIY5_CYLGO</name>
<dbReference type="EMBL" id="UYRV01029112">
    <property type="protein sequence ID" value="VDK83133.1"/>
    <property type="molecule type" value="Genomic_DNA"/>
</dbReference>
<keyword evidence="2" id="KW-1133">Transmembrane helix</keyword>
<evidence type="ECO:0000256" key="2">
    <source>
        <dbReference type="SAM" id="Phobius"/>
    </source>
</evidence>